<dbReference type="AlphaFoldDB" id="A0A1V4HXT1"/>
<evidence type="ECO:0000313" key="2">
    <source>
        <dbReference type="EMBL" id="OPH82788.1"/>
    </source>
</evidence>
<proteinExistence type="predicted"/>
<sequence>MLAITVHGSARADDTCLVKPGATTPRGGHWHYRVEPGTKRHCWYLGEGRGKTALETSARPSLSAPASDKRAMRSSAPPLRPSITNAHAELDDATSANDPADTNSLPSTRDSSDEPAQNTNISQPATTTQWPDPAINAAPVANATQPPVQAAVTSGPQTPNGPPVSAATIEFDTQARGERSEPSLASAVVSVPEAEIQSHSSSMLLGGLAGALAVAGFLGFAAVKFGNLSSLLQVRHSRLIEDLVDQGYPPPWKRQGPDTAQTSRSDVLRIRQDIEAQSRDIMEILSRASRGATT</sequence>
<keyword evidence="3" id="KW-1185">Reference proteome</keyword>
<dbReference type="OrthoDB" id="8138583at2"/>
<dbReference type="Proteomes" id="UP000189940">
    <property type="component" value="Unassembled WGS sequence"/>
</dbReference>
<dbReference type="STRING" id="29421.B2M20_09605"/>
<accession>A0A1V4HXT1</accession>
<dbReference type="EMBL" id="MWPQ01000040">
    <property type="protein sequence ID" value="OPH82788.1"/>
    <property type="molecule type" value="Genomic_DNA"/>
</dbReference>
<organism evidence="2 3">
    <name type="scientific">Nitrobacter vulgaris</name>
    <dbReference type="NCBI Taxonomy" id="29421"/>
    <lineage>
        <taxon>Bacteria</taxon>
        <taxon>Pseudomonadati</taxon>
        <taxon>Pseudomonadota</taxon>
        <taxon>Alphaproteobacteria</taxon>
        <taxon>Hyphomicrobiales</taxon>
        <taxon>Nitrobacteraceae</taxon>
        <taxon>Nitrobacter</taxon>
    </lineage>
</organism>
<evidence type="ECO:0000256" key="1">
    <source>
        <dbReference type="SAM" id="MobiDB-lite"/>
    </source>
</evidence>
<protein>
    <submittedName>
        <fullName evidence="2">Uncharacterized protein</fullName>
    </submittedName>
</protein>
<feature type="region of interest" description="Disordered" evidence="1">
    <location>
        <begin position="54"/>
        <end position="166"/>
    </location>
</feature>
<comment type="caution">
    <text evidence="2">The sequence shown here is derived from an EMBL/GenBank/DDBJ whole genome shotgun (WGS) entry which is preliminary data.</text>
</comment>
<reference evidence="2 3" key="1">
    <citation type="submission" date="2017-02" db="EMBL/GenBank/DDBJ databases">
        <title>Genome sequence of the nitrite-oxidizing bacterium Nitrobacter vulgaris strain Ab1.</title>
        <authorList>
            <person name="Mellbye B.L."/>
            <person name="Davis E.W."/>
            <person name="Spieck E."/>
            <person name="Chang J.H."/>
            <person name="Bottomley P.J."/>
            <person name="Sayavedra-Soto L.A."/>
        </authorList>
    </citation>
    <scope>NUCLEOTIDE SEQUENCE [LARGE SCALE GENOMIC DNA]</scope>
    <source>
        <strain evidence="2 3">Ab1</strain>
    </source>
</reference>
<feature type="compositionally biased region" description="Polar residues" evidence="1">
    <location>
        <begin position="142"/>
        <end position="158"/>
    </location>
</feature>
<evidence type="ECO:0000313" key="3">
    <source>
        <dbReference type="Proteomes" id="UP000189940"/>
    </source>
</evidence>
<feature type="compositionally biased region" description="Polar residues" evidence="1">
    <location>
        <begin position="94"/>
        <end position="130"/>
    </location>
</feature>
<name>A0A1V4HXT1_NITVU</name>
<gene>
    <name evidence="2" type="ORF">B2M20_09605</name>
</gene>